<dbReference type="GO" id="GO:0015171">
    <property type="term" value="F:amino acid transmembrane transporter activity"/>
    <property type="evidence" value="ECO:0007669"/>
    <property type="project" value="TreeGrafter"/>
</dbReference>
<keyword evidence="6 7" id="KW-0472">Membrane</keyword>
<keyword evidence="4" id="KW-0029">Amino-acid transport</keyword>
<protein>
    <recommendedName>
        <fullName evidence="8">Amino acid permease/ SLC12A domain-containing protein</fullName>
    </recommendedName>
</protein>
<proteinExistence type="predicted"/>
<reference evidence="9" key="1">
    <citation type="submission" date="2021-10" db="EMBL/GenBank/DDBJ databases">
        <authorList>
            <person name="Piombo E."/>
        </authorList>
    </citation>
    <scope>NUCLEOTIDE SEQUENCE</scope>
</reference>
<dbReference type="GO" id="GO:0016020">
    <property type="term" value="C:membrane"/>
    <property type="evidence" value="ECO:0007669"/>
    <property type="project" value="UniProtKB-SubCell"/>
</dbReference>
<dbReference type="EMBL" id="CABFNQ020000544">
    <property type="protein sequence ID" value="CAH0018741.1"/>
    <property type="molecule type" value="Genomic_DNA"/>
</dbReference>
<dbReference type="Proteomes" id="UP000696573">
    <property type="component" value="Unassembled WGS sequence"/>
</dbReference>
<comment type="subcellular location">
    <subcellularLocation>
        <location evidence="1">Membrane</location>
        <topology evidence="1">Multi-pass membrane protein</topology>
    </subcellularLocation>
</comment>
<name>A0A9N9YIN9_9HYPO</name>
<keyword evidence="2" id="KW-0813">Transport</keyword>
<evidence type="ECO:0000259" key="8">
    <source>
        <dbReference type="Pfam" id="PF00324"/>
    </source>
</evidence>
<feature type="non-terminal residue" evidence="9">
    <location>
        <position position="580"/>
    </location>
</feature>
<dbReference type="OrthoDB" id="5136457at2759"/>
<dbReference type="InterPro" id="IPR004841">
    <property type="entry name" value="AA-permease/SLC12A_dom"/>
</dbReference>
<dbReference type="PANTHER" id="PTHR43341">
    <property type="entry name" value="AMINO ACID PERMEASE"/>
    <property type="match status" value="1"/>
</dbReference>
<evidence type="ECO:0000256" key="3">
    <source>
        <dbReference type="ARBA" id="ARBA00022692"/>
    </source>
</evidence>
<evidence type="ECO:0000256" key="6">
    <source>
        <dbReference type="ARBA" id="ARBA00023136"/>
    </source>
</evidence>
<dbReference type="InterPro" id="IPR050524">
    <property type="entry name" value="APC_YAT"/>
</dbReference>
<keyword evidence="10" id="KW-1185">Reference proteome</keyword>
<dbReference type="Gene3D" id="1.20.1740.10">
    <property type="entry name" value="Amino acid/polyamine transporter I"/>
    <property type="match status" value="1"/>
</dbReference>
<accession>A0A9N9YIN9</accession>
<evidence type="ECO:0000313" key="9">
    <source>
        <dbReference type="EMBL" id="CAH0018741.1"/>
    </source>
</evidence>
<feature type="transmembrane region" description="Helical" evidence="7">
    <location>
        <begin position="407"/>
        <end position="425"/>
    </location>
</feature>
<dbReference type="FunFam" id="1.20.1740.10:FF:000006">
    <property type="entry name" value="General amino acid permease"/>
    <property type="match status" value="1"/>
</dbReference>
<feature type="transmembrane region" description="Helical" evidence="7">
    <location>
        <begin position="101"/>
        <end position="119"/>
    </location>
</feature>
<gene>
    <name evidence="9" type="ORF">CRHIZ90672A_00005364</name>
</gene>
<dbReference type="PANTHER" id="PTHR43341:SF6">
    <property type="entry name" value="AMINO ACID TRANSPORTER (EUROFUNG)"/>
    <property type="match status" value="1"/>
</dbReference>
<evidence type="ECO:0000256" key="5">
    <source>
        <dbReference type="ARBA" id="ARBA00022989"/>
    </source>
</evidence>
<evidence type="ECO:0000256" key="4">
    <source>
        <dbReference type="ARBA" id="ARBA00022970"/>
    </source>
</evidence>
<keyword evidence="5 7" id="KW-1133">Transmembrane helix</keyword>
<feature type="transmembrane region" description="Helical" evidence="7">
    <location>
        <begin position="302"/>
        <end position="323"/>
    </location>
</feature>
<feature type="transmembrane region" description="Helical" evidence="7">
    <location>
        <begin position="214"/>
        <end position="231"/>
    </location>
</feature>
<dbReference type="Pfam" id="PF00324">
    <property type="entry name" value="AA_permease"/>
    <property type="match status" value="1"/>
</dbReference>
<evidence type="ECO:0000313" key="10">
    <source>
        <dbReference type="Proteomes" id="UP000696573"/>
    </source>
</evidence>
<comment type="caution">
    <text evidence="9">The sequence shown here is derived from an EMBL/GenBank/DDBJ whole genome shotgun (WGS) entry which is preliminary data.</text>
</comment>
<evidence type="ECO:0000256" key="2">
    <source>
        <dbReference type="ARBA" id="ARBA00022448"/>
    </source>
</evidence>
<feature type="transmembrane region" description="Helical" evidence="7">
    <location>
        <begin position="476"/>
        <end position="498"/>
    </location>
</feature>
<feature type="transmembrane region" description="Helical" evidence="7">
    <location>
        <begin position="431"/>
        <end position="455"/>
    </location>
</feature>
<feature type="transmembrane region" description="Helical" evidence="7">
    <location>
        <begin position="180"/>
        <end position="202"/>
    </location>
</feature>
<sequence>WRFITFPSSAHFGSIGPSLLSLFQKPTRRIWSLIEMEKAEKKAVSDDDRGSLQIDSCPNSQGLHRRLNNRQVQLLAIGGSIGTALFVSIGNGLAASGPANLFIAYTLYSLLLACINNCLAEMTVHQPVAGGFIRLTGKWYDDAMGFMVGWNFFLYEALLIPFEITAINLVLKYWRDDIPVAAVCVACIVLYALINALAVGIFGEAEFWLSIGKVLLIFILFFFTFVTIVRGNPQHDPYGFRYWKTPGAFAEHRSTGDLGRFEGFCAALWSASFCIVGPEYISMYSAEACRPRHVIKNAYKTIYWRFLLFFILGSLCVGIVVPWDDPALQAILKGNSSASGAAASPYVIAMSNLKVEGLPHVVNALLLTSIFSAGNTLTYCATRSLYGLALEGRAPALLKKTVRGVPIYAYGIVMCFPFLSFLQLSNDSAQIINWLVSLITAGTLIDYLVVCITYVNFYRACKVQGLDRKTLPYYAYFQPYSAYIGIFFICIVLIFYGYSAFGPPTVQGFFQNYTMQVLAPILYFGWKIFKKTQIVKPHEVDLVWEAPAIDAYEATFTEPPTGFWRDMLDMCLFWRNKSKQ</sequence>
<evidence type="ECO:0000256" key="1">
    <source>
        <dbReference type="ARBA" id="ARBA00004141"/>
    </source>
</evidence>
<feature type="transmembrane region" description="Helical" evidence="7">
    <location>
        <begin position="74"/>
        <end position="95"/>
    </location>
</feature>
<organism evidence="9 10">
    <name type="scientific">Clonostachys rhizophaga</name>
    <dbReference type="NCBI Taxonomy" id="160324"/>
    <lineage>
        <taxon>Eukaryota</taxon>
        <taxon>Fungi</taxon>
        <taxon>Dikarya</taxon>
        <taxon>Ascomycota</taxon>
        <taxon>Pezizomycotina</taxon>
        <taxon>Sordariomycetes</taxon>
        <taxon>Hypocreomycetidae</taxon>
        <taxon>Hypocreales</taxon>
        <taxon>Bionectriaceae</taxon>
        <taxon>Clonostachys</taxon>
    </lineage>
</organism>
<dbReference type="PIRSF" id="PIRSF006060">
    <property type="entry name" value="AA_transporter"/>
    <property type="match status" value="1"/>
</dbReference>
<feature type="transmembrane region" description="Helical" evidence="7">
    <location>
        <begin position="361"/>
        <end position="386"/>
    </location>
</feature>
<feature type="domain" description="Amino acid permease/ SLC12A" evidence="8">
    <location>
        <begin position="72"/>
        <end position="535"/>
    </location>
</feature>
<feature type="transmembrane region" description="Helical" evidence="7">
    <location>
        <begin position="139"/>
        <end position="160"/>
    </location>
</feature>
<keyword evidence="3 7" id="KW-0812">Transmembrane</keyword>
<dbReference type="AlphaFoldDB" id="A0A9N9YIN9"/>
<evidence type="ECO:0000256" key="7">
    <source>
        <dbReference type="SAM" id="Phobius"/>
    </source>
</evidence>
<feature type="transmembrane region" description="Helical" evidence="7">
    <location>
        <begin position="261"/>
        <end position="281"/>
    </location>
</feature>
<feature type="transmembrane region" description="Helical" evidence="7">
    <location>
        <begin position="510"/>
        <end position="529"/>
    </location>
</feature>